<sequence>MGPLTRRTAPAPGRGWLVRYGKMSKVAVIFTLNGFVSDPIRMLEFNGFSDYVLAIHVMALGCIL</sequence>
<proteinExistence type="predicted"/>
<protein>
    <submittedName>
        <fullName evidence="1">Uncharacterized protein</fullName>
    </submittedName>
</protein>
<gene>
    <name evidence="1" type="ORF">N4J17_15570</name>
</gene>
<name>A0ABZ2F3U3_METCP</name>
<dbReference type="RefSeq" id="WP_198323658.1">
    <property type="nucleotide sequence ID" value="NZ_CP104311.1"/>
</dbReference>
<reference evidence="1 2" key="1">
    <citation type="submission" date="2022-09" db="EMBL/GenBank/DDBJ databases">
        <authorList>
            <person name="Giprobiosintez L."/>
        </authorList>
    </citation>
    <scope>NUCLEOTIDE SEQUENCE [LARGE SCALE GENOMIC DNA]</scope>
    <source>
        <strain evidence="2">VKPM-B-12549 (GBS-15)</strain>
    </source>
</reference>
<keyword evidence="2" id="KW-1185">Reference proteome</keyword>
<organism evidence="1 2">
    <name type="scientific">Methylococcus capsulatus</name>
    <dbReference type="NCBI Taxonomy" id="414"/>
    <lineage>
        <taxon>Bacteria</taxon>
        <taxon>Pseudomonadati</taxon>
        <taxon>Pseudomonadota</taxon>
        <taxon>Gammaproteobacteria</taxon>
        <taxon>Methylococcales</taxon>
        <taxon>Methylococcaceae</taxon>
        <taxon>Methylococcus</taxon>
    </lineage>
</organism>
<evidence type="ECO:0000313" key="1">
    <source>
        <dbReference type="EMBL" id="WWF01867.1"/>
    </source>
</evidence>
<accession>A0ABZ2F3U3</accession>
<evidence type="ECO:0000313" key="2">
    <source>
        <dbReference type="Proteomes" id="UP001359308"/>
    </source>
</evidence>
<dbReference type="EMBL" id="CP104311">
    <property type="protein sequence ID" value="WWF01867.1"/>
    <property type="molecule type" value="Genomic_DNA"/>
</dbReference>
<dbReference type="Proteomes" id="UP001359308">
    <property type="component" value="Chromosome"/>
</dbReference>